<gene>
    <name evidence="4" type="ORF">M3N64_05025</name>
</gene>
<comment type="caution">
    <text evidence="4">The sequence shown here is derived from an EMBL/GenBank/DDBJ whole genome shotgun (WGS) entry which is preliminary data.</text>
</comment>
<evidence type="ECO:0000259" key="3">
    <source>
        <dbReference type="Pfam" id="PF13439"/>
    </source>
</evidence>
<organism evidence="4 5">
    <name type="scientific">Sporolactobacillus mangiferae</name>
    <dbReference type="NCBI Taxonomy" id="2940498"/>
    <lineage>
        <taxon>Bacteria</taxon>
        <taxon>Bacillati</taxon>
        <taxon>Bacillota</taxon>
        <taxon>Bacilli</taxon>
        <taxon>Bacillales</taxon>
        <taxon>Sporolactobacillaceae</taxon>
        <taxon>Sporolactobacillus</taxon>
    </lineage>
</organism>
<dbReference type="PANTHER" id="PTHR12526:SF638">
    <property type="entry name" value="SPORE COAT PROTEIN SA"/>
    <property type="match status" value="1"/>
</dbReference>
<dbReference type="Proteomes" id="UP001203004">
    <property type="component" value="Unassembled WGS sequence"/>
</dbReference>
<evidence type="ECO:0000313" key="5">
    <source>
        <dbReference type="Proteomes" id="UP001203004"/>
    </source>
</evidence>
<dbReference type="EMBL" id="JAMAST010000003">
    <property type="protein sequence ID" value="MCL1631312.1"/>
    <property type="molecule type" value="Genomic_DNA"/>
</dbReference>
<keyword evidence="5" id="KW-1185">Reference proteome</keyword>
<dbReference type="RefSeq" id="WP_249099027.1">
    <property type="nucleotide sequence ID" value="NZ_JAMAST010000003.1"/>
</dbReference>
<evidence type="ECO:0000259" key="2">
    <source>
        <dbReference type="Pfam" id="PF00534"/>
    </source>
</evidence>
<dbReference type="Gene3D" id="3.40.50.2000">
    <property type="entry name" value="Glycogen Phosphorylase B"/>
    <property type="match status" value="2"/>
</dbReference>
<evidence type="ECO:0000313" key="4">
    <source>
        <dbReference type="EMBL" id="MCL1631312.1"/>
    </source>
</evidence>
<protein>
    <submittedName>
        <fullName evidence="4">Glycosyltransferase family 4 protein</fullName>
    </submittedName>
</protein>
<feature type="domain" description="Glycosyl transferase family 1" evidence="2">
    <location>
        <begin position="183"/>
        <end position="354"/>
    </location>
</feature>
<name>A0ABT0M8W1_9BACL</name>
<dbReference type="InterPro" id="IPR028098">
    <property type="entry name" value="Glyco_trans_4-like_N"/>
</dbReference>
<feature type="region of interest" description="Disordered" evidence="1">
    <location>
        <begin position="376"/>
        <end position="405"/>
    </location>
</feature>
<dbReference type="Pfam" id="PF13439">
    <property type="entry name" value="Glyco_transf_4"/>
    <property type="match status" value="1"/>
</dbReference>
<dbReference type="Pfam" id="PF00534">
    <property type="entry name" value="Glycos_transf_1"/>
    <property type="match status" value="1"/>
</dbReference>
<reference evidence="4 5" key="1">
    <citation type="submission" date="2022-05" db="EMBL/GenBank/DDBJ databases">
        <title>Sporolactobacillus sp nov CPB3-1, isolated from tree bark (Mangifera indica L.).</title>
        <authorList>
            <person name="Phuengjayaem S."/>
            <person name="Tanasupawat S."/>
        </authorList>
    </citation>
    <scope>NUCLEOTIDE SEQUENCE [LARGE SCALE GENOMIC DNA]</scope>
    <source>
        <strain evidence="4 5">CPB3-1</strain>
    </source>
</reference>
<proteinExistence type="predicted"/>
<dbReference type="SUPFAM" id="SSF53756">
    <property type="entry name" value="UDP-Glycosyltransferase/glycogen phosphorylase"/>
    <property type="match status" value="1"/>
</dbReference>
<dbReference type="CDD" id="cd03801">
    <property type="entry name" value="GT4_PimA-like"/>
    <property type="match status" value="1"/>
</dbReference>
<feature type="domain" description="Glycosyltransferase subfamily 4-like N-terminal" evidence="3">
    <location>
        <begin position="29"/>
        <end position="166"/>
    </location>
</feature>
<dbReference type="PANTHER" id="PTHR12526">
    <property type="entry name" value="GLYCOSYLTRANSFERASE"/>
    <property type="match status" value="1"/>
</dbReference>
<accession>A0ABT0M8W1</accession>
<dbReference type="InterPro" id="IPR001296">
    <property type="entry name" value="Glyco_trans_1"/>
</dbReference>
<sequence length="405" mass="45529">MKLALICTEKLPSPAIRGGAVQTMIDGVTPFLAKQHDLTIFSITDPLLPNRETRNTVHYIRFPSEHYGEDVASELKRHTFDVIHVFNRPNQIANYRKSAPESGFVLGLHNEMLSKKKISDVHGLEAVRAADQIVTISGYIKKTVLDRFPEAASKIQVVYSGVALNRFMPAWTRRGAEIRQYTRQKYGIRHGKAILFVGRLSRSKGPHILIDAMKQLVRLHPDTTLVIVGGKWFSDDRINPYVRALYERAEPLGDHVLFTKYVPAEQIPELFSAADVFVCSSQWQEPLARVHYEAMAAGVPIITTNRGGNAEVIQNMENGLLIDDYQNVNAFVQSIDFLLNDRRTADTLARRGREYVAAHHRFDQVAERLDRVYHRVRSSHSDTESAASAQNDTDPDSVMNTGAGA</sequence>
<evidence type="ECO:0000256" key="1">
    <source>
        <dbReference type="SAM" id="MobiDB-lite"/>
    </source>
</evidence>